<dbReference type="Proteomes" id="UP001287286">
    <property type="component" value="Unassembled WGS sequence"/>
</dbReference>
<reference evidence="2 3" key="1">
    <citation type="journal article" date="2024" name="Microbiol. Resour. Announc.">
        <title>Genome annotations for the ascomycete fungi Trichoderma harzianum, Trichoderma aggressivum, and Purpureocillium lilacinum.</title>
        <authorList>
            <person name="Beijen E.P.W."/>
            <person name="Ohm R.A."/>
        </authorList>
    </citation>
    <scope>NUCLEOTIDE SEQUENCE [LARGE SCALE GENOMIC DNA]</scope>
    <source>
        <strain evidence="2 3">CBS 150709</strain>
    </source>
</reference>
<sequence length="209" mass="21751">MGNDDTLMEGEGQHARPPARPPARLTMPCCLALPCQLALRLAGGARGGGGGIGGGAAAPCLGETLKAILNGCPPAPMPPFVRSMEGLAGWPAGWAGGREKQDNLATVDACGACPPALPREGGRRRRVPGPRSSPNCPPPIHFFLNIPQPKGTAAASTTLLPLPPPHPPPKSNSSSRLLAPRVFRPLCHLSVLPPRFLIFIFLLSSFSSF</sequence>
<name>A0ABR0CCG7_PURLI</name>
<feature type="region of interest" description="Disordered" evidence="1">
    <location>
        <begin position="1"/>
        <end position="21"/>
    </location>
</feature>
<evidence type="ECO:0000313" key="3">
    <source>
        <dbReference type="Proteomes" id="UP001287286"/>
    </source>
</evidence>
<protein>
    <submittedName>
        <fullName evidence="2">Uncharacterized protein</fullName>
    </submittedName>
</protein>
<comment type="caution">
    <text evidence="2">The sequence shown here is derived from an EMBL/GenBank/DDBJ whole genome shotgun (WGS) entry which is preliminary data.</text>
</comment>
<keyword evidence="3" id="KW-1185">Reference proteome</keyword>
<gene>
    <name evidence="2" type="ORF">Purlil1_1942</name>
</gene>
<evidence type="ECO:0000256" key="1">
    <source>
        <dbReference type="SAM" id="MobiDB-lite"/>
    </source>
</evidence>
<proteinExistence type="predicted"/>
<organism evidence="2 3">
    <name type="scientific">Purpureocillium lilacinum</name>
    <name type="common">Paecilomyces lilacinus</name>
    <dbReference type="NCBI Taxonomy" id="33203"/>
    <lineage>
        <taxon>Eukaryota</taxon>
        <taxon>Fungi</taxon>
        <taxon>Dikarya</taxon>
        <taxon>Ascomycota</taxon>
        <taxon>Pezizomycotina</taxon>
        <taxon>Sordariomycetes</taxon>
        <taxon>Hypocreomycetidae</taxon>
        <taxon>Hypocreales</taxon>
        <taxon>Ophiocordycipitaceae</taxon>
        <taxon>Purpureocillium</taxon>
    </lineage>
</organism>
<evidence type="ECO:0000313" key="2">
    <source>
        <dbReference type="EMBL" id="KAK4093608.1"/>
    </source>
</evidence>
<accession>A0ABR0CCG7</accession>
<dbReference type="EMBL" id="JAWRVI010000005">
    <property type="protein sequence ID" value="KAK4093608.1"/>
    <property type="molecule type" value="Genomic_DNA"/>
</dbReference>